<dbReference type="EMBL" id="JAHVJA010000003">
    <property type="protein sequence ID" value="MBY6139536.1"/>
    <property type="molecule type" value="Genomic_DNA"/>
</dbReference>
<reference evidence="3 4" key="1">
    <citation type="submission" date="2021-06" db="EMBL/GenBank/DDBJ databases">
        <title>50 bacteria genomes isolated from Dapeng, Shenzhen, China.</title>
        <authorList>
            <person name="Zheng W."/>
            <person name="Yu S."/>
            <person name="Huang Y."/>
        </authorList>
    </citation>
    <scope>NUCLEOTIDE SEQUENCE [LARGE SCALE GENOMIC DNA]</scope>
    <source>
        <strain evidence="3 4">DP1N14-2</strain>
    </source>
</reference>
<comment type="caution">
    <text evidence="3">The sequence shown here is derived from an EMBL/GenBank/DDBJ whole genome shotgun (WGS) entry which is preliminary data.</text>
</comment>
<proteinExistence type="predicted"/>
<evidence type="ECO:0000259" key="2">
    <source>
        <dbReference type="Pfam" id="PF07811"/>
    </source>
</evidence>
<feature type="transmembrane region" description="Helical" evidence="1">
    <location>
        <begin position="21"/>
        <end position="41"/>
    </location>
</feature>
<protein>
    <submittedName>
        <fullName evidence="3">Pilus assembly protein</fullName>
    </submittedName>
</protein>
<keyword evidence="1" id="KW-1133">Transmembrane helix</keyword>
<feature type="domain" description="TadE-like" evidence="2">
    <location>
        <begin position="20"/>
        <end position="62"/>
    </location>
</feature>
<evidence type="ECO:0000313" key="3">
    <source>
        <dbReference type="EMBL" id="MBY6139536.1"/>
    </source>
</evidence>
<keyword evidence="1" id="KW-0472">Membrane</keyword>
<dbReference type="RefSeq" id="WP_222504360.1">
    <property type="nucleotide sequence ID" value="NZ_JAHVJA010000003.1"/>
</dbReference>
<accession>A0ABS7NHE6</accession>
<sequence length="214" mass="21914">MTGPGRAYAALRRFRREQDGAALVELGVAIPLFLLLFMGIIDFGRMAFHYVVAERAMNVAARVAAVRPPACAGVPEIHRRDPSASGTLPNFGTSCRAGPDICLNAGTVTCAGSAANATANEIWALVRGAMPPDATIAALSFSYSYDGSLGFLGGPYVPVVTVELQNQTFEFVSPLGRLAALAGAAGGSGLGASVPFPAMSVSLPGEDLALGQSG</sequence>
<evidence type="ECO:0000313" key="4">
    <source>
        <dbReference type="Proteomes" id="UP000766629"/>
    </source>
</evidence>
<keyword evidence="1" id="KW-0812">Transmembrane</keyword>
<dbReference type="Pfam" id="PF07811">
    <property type="entry name" value="TadE"/>
    <property type="match status" value="1"/>
</dbReference>
<evidence type="ECO:0000256" key="1">
    <source>
        <dbReference type="SAM" id="Phobius"/>
    </source>
</evidence>
<keyword evidence="4" id="KW-1185">Reference proteome</keyword>
<organism evidence="3 4">
    <name type="scientific">Leisingera daeponensis</name>
    <dbReference type="NCBI Taxonomy" id="405746"/>
    <lineage>
        <taxon>Bacteria</taxon>
        <taxon>Pseudomonadati</taxon>
        <taxon>Pseudomonadota</taxon>
        <taxon>Alphaproteobacteria</taxon>
        <taxon>Rhodobacterales</taxon>
        <taxon>Roseobacteraceae</taxon>
        <taxon>Leisingera</taxon>
    </lineage>
</organism>
<gene>
    <name evidence="3" type="ORF">KUV26_08840</name>
</gene>
<dbReference type="InterPro" id="IPR012495">
    <property type="entry name" value="TadE-like_dom"/>
</dbReference>
<dbReference type="Proteomes" id="UP000766629">
    <property type="component" value="Unassembled WGS sequence"/>
</dbReference>
<name>A0ABS7NHE6_9RHOB</name>